<evidence type="ECO:0000256" key="1">
    <source>
        <dbReference type="ARBA" id="ARBA00023015"/>
    </source>
</evidence>
<evidence type="ECO:0000259" key="4">
    <source>
        <dbReference type="PROSITE" id="PS50043"/>
    </source>
</evidence>
<dbReference type="CDD" id="cd06170">
    <property type="entry name" value="LuxR_C_like"/>
    <property type="match status" value="1"/>
</dbReference>
<protein>
    <recommendedName>
        <fullName evidence="8">VOC domain-containing protein</fullName>
    </recommendedName>
</protein>
<evidence type="ECO:0000256" key="2">
    <source>
        <dbReference type="ARBA" id="ARBA00023125"/>
    </source>
</evidence>
<keyword evidence="7" id="KW-1185">Reference proteome</keyword>
<dbReference type="InterPro" id="IPR036388">
    <property type="entry name" value="WH-like_DNA-bd_sf"/>
</dbReference>
<evidence type="ECO:0008006" key="8">
    <source>
        <dbReference type="Google" id="ProtNLM"/>
    </source>
</evidence>
<dbReference type="GO" id="GO:0003677">
    <property type="term" value="F:DNA binding"/>
    <property type="evidence" value="ECO:0007669"/>
    <property type="project" value="UniProtKB-KW"/>
</dbReference>
<dbReference type="PANTHER" id="PTHR44688">
    <property type="entry name" value="DNA-BINDING TRANSCRIPTIONAL ACTIVATOR DEVR_DOSR"/>
    <property type="match status" value="1"/>
</dbReference>
<dbReference type="Gene3D" id="1.10.10.10">
    <property type="entry name" value="Winged helix-like DNA-binding domain superfamily/Winged helix DNA-binding domain"/>
    <property type="match status" value="1"/>
</dbReference>
<dbReference type="Pfam" id="PF00903">
    <property type="entry name" value="Glyoxalase"/>
    <property type="match status" value="1"/>
</dbReference>
<evidence type="ECO:0000313" key="6">
    <source>
        <dbReference type="EMBL" id="NMN98077.1"/>
    </source>
</evidence>
<dbReference type="InterPro" id="IPR004360">
    <property type="entry name" value="Glyas_Fos-R_dOase_dom"/>
</dbReference>
<dbReference type="PROSITE" id="PS51819">
    <property type="entry name" value="VOC"/>
    <property type="match status" value="1"/>
</dbReference>
<dbReference type="PANTHER" id="PTHR44688:SF16">
    <property type="entry name" value="DNA-BINDING TRANSCRIPTIONAL ACTIVATOR DEVR_DOSR"/>
    <property type="match status" value="1"/>
</dbReference>
<comment type="caution">
    <text evidence="6">The sequence shown here is derived from an EMBL/GenBank/DDBJ whole genome shotgun (WGS) entry which is preliminary data.</text>
</comment>
<dbReference type="EMBL" id="VCQU01000009">
    <property type="protein sequence ID" value="NMN98077.1"/>
    <property type="molecule type" value="Genomic_DNA"/>
</dbReference>
<dbReference type="AlphaFoldDB" id="A0A848KR41"/>
<sequence>MSSNNRGRPRHPDVLTPAEWRVVDAVRHGLSNRQIASRRGISVDAVKYHVANALMKLGLSRRTELKTWRGAPYDSPTAQPRGDDAMTLHLGPLGQVSRTVSDIAVAEQWYGTTLGLPHLFTYGDLAFFDCGGTRLFLTAAESGMVAEQSVLYFRVDDIQSAFDELASRGIEFLGAPHMIFKHPSGVEEWMAFFNDPDGHPLAIMAQVQST</sequence>
<dbReference type="Gene3D" id="3.10.180.10">
    <property type="entry name" value="2,3-Dihydroxybiphenyl 1,2-Dioxygenase, domain 1"/>
    <property type="match status" value="1"/>
</dbReference>
<dbReference type="SUPFAM" id="SSF54593">
    <property type="entry name" value="Glyoxalase/Bleomycin resistance protein/Dihydroxybiphenyl dioxygenase"/>
    <property type="match status" value="1"/>
</dbReference>
<reference evidence="6 7" key="2">
    <citation type="submission" date="2020-06" db="EMBL/GenBank/DDBJ databases">
        <title>Antribacter stalactiti gen. nov., sp. nov., a new member of the family Nacardiaceae isolated from a cave.</title>
        <authorList>
            <person name="Kim I.S."/>
        </authorList>
    </citation>
    <scope>NUCLEOTIDE SEQUENCE [LARGE SCALE GENOMIC DNA]</scope>
    <source>
        <strain evidence="6 7">YC2-7</strain>
    </source>
</reference>
<evidence type="ECO:0000256" key="3">
    <source>
        <dbReference type="ARBA" id="ARBA00023163"/>
    </source>
</evidence>
<feature type="domain" description="HTH luxR-type" evidence="4">
    <location>
        <begin position="8"/>
        <end position="73"/>
    </location>
</feature>
<dbReference type="PRINTS" id="PR00038">
    <property type="entry name" value="HTHLUXR"/>
</dbReference>
<feature type="domain" description="VOC" evidence="5">
    <location>
        <begin position="92"/>
        <end position="206"/>
    </location>
</feature>
<dbReference type="InterPro" id="IPR037523">
    <property type="entry name" value="VOC_core"/>
</dbReference>
<evidence type="ECO:0000313" key="7">
    <source>
        <dbReference type="Proteomes" id="UP000535543"/>
    </source>
</evidence>
<gene>
    <name evidence="6" type="ORF">FGL95_23845</name>
</gene>
<dbReference type="InterPro" id="IPR029068">
    <property type="entry name" value="Glyas_Bleomycin-R_OHBP_Dase"/>
</dbReference>
<dbReference type="Proteomes" id="UP000535543">
    <property type="component" value="Unassembled WGS sequence"/>
</dbReference>
<reference evidence="6 7" key="1">
    <citation type="submission" date="2019-05" db="EMBL/GenBank/DDBJ databases">
        <authorList>
            <person name="Lee S.D."/>
        </authorList>
    </citation>
    <scope>NUCLEOTIDE SEQUENCE [LARGE SCALE GENOMIC DNA]</scope>
    <source>
        <strain evidence="6 7">YC2-7</strain>
    </source>
</reference>
<keyword evidence="2" id="KW-0238">DNA-binding</keyword>
<dbReference type="PROSITE" id="PS50043">
    <property type="entry name" value="HTH_LUXR_2"/>
    <property type="match status" value="1"/>
</dbReference>
<evidence type="ECO:0000259" key="5">
    <source>
        <dbReference type="PROSITE" id="PS51819"/>
    </source>
</evidence>
<dbReference type="InterPro" id="IPR016032">
    <property type="entry name" value="Sig_transdc_resp-reg_C-effctor"/>
</dbReference>
<keyword evidence="3" id="KW-0804">Transcription</keyword>
<dbReference type="GO" id="GO:0006355">
    <property type="term" value="P:regulation of DNA-templated transcription"/>
    <property type="evidence" value="ECO:0007669"/>
    <property type="project" value="InterPro"/>
</dbReference>
<proteinExistence type="predicted"/>
<dbReference type="InterPro" id="IPR000792">
    <property type="entry name" value="Tscrpt_reg_LuxR_C"/>
</dbReference>
<dbReference type="SUPFAM" id="SSF46894">
    <property type="entry name" value="C-terminal effector domain of the bipartite response regulators"/>
    <property type="match status" value="1"/>
</dbReference>
<accession>A0A848KR41</accession>
<name>A0A848KR41_9NOCA</name>
<dbReference type="SMART" id="SM00421">
    <property type="entry name" value="HTH_LUXR"/>
    <property type="match status" value="1"/>
</dbReference>
<dbReference type="RefSeq" id="WP_169591699.1">
    <property type="nucleotide sequence ID" value="NZ_VCQU01000009.1"/>
</dbReference>
<dbReference type="Pfam" id="PF00196">
    <property type="entry name" value="GerE"/>
    <property type="match status" value="1"/>
</dbReference>
<keyword evidence="1" id="KW-0805">Transcription regulation</keyword>
<organism evidence="6 7">
    <name type="scientific">Antrihabitans stalactiti</name>
    <dbReference type="NCBI Taxonomy" id="2584121"/>
    <lineage>
        <taxon>Bacteria</taxon>
        <taxon>Bacillati</taxon>
        <taxon>Actinomycetota</taxon>
        <taxon>Actinomycetes</taxon>
        <taxon>Mycobacteriales</taxon>
        <taxon>Nocardiaceae</taxon>
        <taxon>Antrihabitans</taxon>
    </lineage>
</organism>